<dbReference type="EMBL" id="BNBF01000018">
    <property type="protein sequence ID" value="GHG63437.1"/>
    <property type="molecule type" value="Genomic_DNA"/>
</dbReference>
<dbReference type="SUPFAM" id="SSF51735">
    <property type="entry name" value="NAD(P)-binding Rossmann-fold domains"/>
    <property type="match status" value="3"/>
</dbReference>
<dbReference type="SMART" id="SM00829">
    <property type="entry name" value="PKS_ER"/>
    <property type="match status" value="1"/>
</dbReference>
<reference evidence="8" key="1">
    <citation type="journal article" date="2019" name="Int. J. Syst. Evol. Microbiol.">
        <title>The Global Catalogue of Microorganisms (GCM) 10K type strain sequencing project: providing services to taxonomists for standard genome sequencing and annotation.</title>
        <authorList>
            <consortium name="The Broad Institute Genomics Platform"/>
            <consortium name="The Broad Institute Genome Sequencing Center for Infectious Disease"/>
            <person name="Wu L."/>
            <person name="Ma J."/>
        </authorList>
    </citation>
    <scope>NUCLEOTIDE SEQUENCE [LARGE SCALE GENOMIC DNA]</scope>
    <source>
        <strain evidence="8">JCM 4253</strain>
    </source>
</reference>
<dbReference type="Pfam" id="PF08240">
    <property type="entry name" value="ADH_N"/>
    <property type="match status" value="1"/>
</dbReference>
<dbReference type="InterPro" id="IPR020843">
    <property type="entry name" value="ER"/>
</dbReference>
<dbReference type="GO" id="GO:0016491">
    <property type="term" value="F:oxidoreductase activity"/>
    <property type="evidence" value="ECO:0007669"/>
    <property type="project" value="InterPro"/>
</dbReference>
<sequence>MTLPDDALRLGVVWREDAADGAGVELLSLPAGADSWTRHTAARVSYGQQAPDAPAFPAALLQAPTTDPDAFYDGCAGRGLHYGPAFRSVRELHATADEALGLLRLDERCRPGARAFTLHPALWDGALQLSLPLCGRTGTVVPVGVERIDLLPGLPSEVTDLWAHVRRRPDDRFDLWLYDTDRRPLVRVTGLALHPLVLEDDSDPAAERVHRFVLQEVEPARETDRSGARWLVCGPEAAAGTVTELAAALGADGVTLPAADAAGRAAWAEVLGGAADVTDLVFAAPDAVAGEAAQRAGLTALSALASACLDRPTTPRLTVLTTRAQAAADERPDPGAALYWGFTRVLRGEHPSLSAALVDRAAEDGWTSYVVRELGLDQREDQVLLRAGRRLAGRLERSAGPRPDAEAPVPYTAGQPFRLHPGPRPGQWDSPRFLPLVRRAPGPGEIEIEVDAASLNFIDVMKAMGTYPDASGGKELLGGDCAGRVVALGPDTTGFRVGDRVVACKFGAMVSHLTLSAAHARPVPDGMTQTEAAALPLVVATAWYALHDLARVERGERVLIHSAAGGLGLAAVQVAQLLGAEVIATAGSPAKRDHLRGLGVRHVFDSRGLAWADAVLDLTGGRGVDVVLNSLTGAALTRGLDVLAEDGRFLEVGKKDIHGGRRLDLRSFRKGISFAAVDLEGLVMRRPARFARVLDAVWEEVTAGRIRPLPVTPYPFDRAAEALREMSHGDHIGKFVLHEPHRVRRVVADPLPGGRFRADGSYLITGGLGDLGLSLAEHLAGRGAAALALLGRSAPGPEATARVEALRAAGTTVCVLRADVADEAALDGALHRIRAELPPLRGVFHAAGILDDGVVQGVDAGQVSRVLAPKADGVRHLDRLTADDPLDLFVLFSSAAGLVGNVGQAVYAAANTYLDALAVARRHAGRPALSVQWGSFDAIGLAARSGTRGARLADRGMAAFPAADAWRALEEFLREGETVVGYLSLDARRWFETYPAAAGLPSWSRLRTADRHTGAAGGAFRERLAACAPEGRAALVEQRVRELAGRVLRIPAQTMDRETPLKSLGLDSLMSLELRNRLEAEFGLKLSPTLLWTYSSLRPLAQALVERLGDLGDGEDR</sequence>
<dbReference type="GO" id="GO:0017000">
    <property type="term" value="P:antibiotic biosynthetic process"/>
    <property type="evidence" value="ECO:0007669"/>
    <property type="project" value="UniProtKB-ARBA"/>
</dbReference>
<dbReference type="Pfam" id="PF14765">
    <property type="entry name" value="PS-DH"/>
    <property type="match status" value="1"/>
</dbReference>
<keyword evidence="3" id="KW-0808">Transferase</keyword>
<dbReference type="Proteomes" id="UP000619355">
    <property type="component" value="Unassembled WGS sequence"/>
</dbReference>
<feature type="region of interest" description="C-terminal hotdog fold" evidence="4">
    <location>
        <begin position="63"/>
        <end position="202"/>
    </location>
</feature>
<evidence type="ECO:0000259" key="5">
    <source>
        <dbReference type="PROSITE" id="PS50075"/>
    </source>
</evidence>
<evidence type="ECO:0000313" key="8">
    <source>
        <dbReference type="Proteomes" id="UP000619355"/>
    </source>
</evidence>
<dbReference type="InterPro" id="IPR036736">
    <property type="entry name" value="ACP-like_sf"/>
</dbReference>
<dbReference type="AlphaFoldDB" id="A0A919KEB3"/>
<dbReference type="InterPro" id="IPR011032">
    <property type="entry name" value="GroES-like_sf"/>
</dbReference>
<dbReference type="SMART" id="SM00823">
    <property type="entry name" value="PKS_PP"/>
    <property type="match status" value="1"/>
</dbReference>
<evidence type="ECO:0008006" key="9">
    <source>
        <dbReference type="Google" id="ProtNLM"/>
    </source>
</evidence>
<dbReference type="Pfam" id="PF00550">
    <property type="entry name" value="PP-binding"/>
    <property type="match status" value="1"/>
</dbReference>
<comment type="caution">
    <text evidence="4">Lacks conserved residue(s) required for the propagation of feature annotation.</text>
</comment>
<dbReference type="InterPro" id="IPR049900">
    <property type="entry name" value="PKS_mFAS_DH"/>
</dbReference>
<dbReference type="InterPro" id="IPR013149">
    <property type="entry name" value="ADH-like_C"/>
</dbReference>
<keyword evidence="8" id="KW-1185">Reference proteome</keyword>
<dbReference type="CDD" id="cd05195">
    <property type="entry name" value="enoyl_red"/>
    <property type="match status" value="1"/>
</dbReference>
<dbReference type="GO" id="GO:0005886">
    <property type="term" value="C:plasma membrane"/>
    <property type="evidence" value="ECO:0007669"/>
    <property type="project" value="TreeGrafter"/>
</dbReference>
<feature type="domain" description="PKS/mFAS DH" evidence="6">
    <location>
        <begin position="1"/>
        <end position="202"/>
    </location>
</feature>
<evidence type="ECO:0000256" key="3">
    <source>
        <dbReference type="ARBA" id="ARBA00022679"/>
    </source>
</evidence>
<dbReference type="Pfam" id="PF08659">
    <property type="entry name" value="KR"/>
    <property type="match status" value="1"/>
</dbReference>
<feature type="domain" description="Carrier" evidence="5">
    <location>
        <begin position="1034"/>
        <end position="1108"/>
    </location>
</feature>
<dbReference type="InterPro" id="IPR049551">
    <property type="entry name" value="PKS_DH_C"/>
</dbReference>
<evidence type="ECO:0000256" key="1">
    <source>
        <dbReference type="ARBA" id="ARBA00022450"/>
    </source>
</evidence>
<keyword evidence="1" id="KW-0596">Phosphopantetheine</keyword>
<keyword evidence="2" id="KW-0597">Phosphoprotein</keyword>
<dbReference type="Gene3D" id="1.10.1200.10">
    <property type="entry name" value="ACP-like"/>
    <property type="match status" value="1"/>
</dbReference>
<evidence type="ECO:0000256" key="2">
    <source>
        <dbReference type="ARBA" id="ARBA00022553"/>
    </source>
</evidence>
<dbReference type="InterPro" id="IPR006162">
    <property type="entry name" value="Ppantetheine_attach_site"/>
</dbReference>
<feature type="region of interest" description="N-terminal hotdog fold" evidence="4">
    <location>
        <begin position="1"/>
        <end position="51"/>
    </location>
</feature>
<dbReference type="FunFam" id="3.40.50.720:FF:000209">
    <property type="entry name" value="Polyketide synthase Pks12"/>
    <property type="match status" value="1"/>
</dbReference>
<dbReference type="SMART" id="SM00822">
    <property type="entry name" value="PKS_KR"/>
    <property type="match status" value="1"/>
</dbReference>
<dbReference type="InterPro" id="IPR057326">
    <property type="entry name" value="KR_dom"/>
</dbReference>
<dbReference type="InterPro" id="IPR050091">
    <property type="entry name" value="PKS_NRPS_Biosynth_Enz"/>
</dbReference>
<dbReference type="GO" id="GO:0031177">
    <property type="term" value="F:phosphopantetheine binding"/>
    <property type="evidence" value="ECO:0007669"/>
    <property type="project" value="InterPro"/>
</dbReference>
<protein>
    <recommendedName>
        <fullName evidence="9">Carrier domain-containing protein</fullName>
    </recommendedName>
</protein>
<dbReference type="SMART" id="SM01294">
    <property type="entry name" value="PKS_PP_betabranch"/>
    <property type="match status" value="1"/>
</dbReference>
<dbReference type="GO" id="GO:0071770">
    <property type="term" value="P:DIM/DIP cell wall layer assembly"/>
    <property type="evidence" value="ECO:0007669"/>
    <property type="project" value="TreeGrafter"/>
</dbReference>
<dbReference type="PANTHER" id="PTHR43775:SF37">
    <property type="entry name" value="SI:DKEY-61P9.11"/>
    <property type="match status" value="1"/>
</dbReference>
<name>A0A919KEB3_9ACTN</name>
<evidence type="ECO:0000313" key="7">
    <source>
        <dbReference type="EMBL" id="GHG63437.1"/>
    </source>
</evidence>
<dbReference type="GO" id="GO:0005737">
    <property type="term" value="C:cytoplasm"/>
    <property type="evidence" value="ECO:0007669"/>
    <property type="project" value="TreeGrafter"/>
</dbReference>
<dbReference type="PROSITE" id="PS50075">
    <property type="entry name" value="CARRIER"/>
    <property type="match status" value="1"/>
</dbReference>
<dbReference type="SUPFAM" id="SSF50129">
    <property type="entry name" value="GroES-like"/>
    <property type="match status" value="1"/>
</dbReference>
<dbReference type="InterPro" id="IPR020806">
    <property type="entry name" value="PKS_PP-bd"/>
</dbReference>
<dbReference type="InterPro" id="IPR013154">
    <property type="entry name" value="ADH-like_N"/>
</dbReference>
<organism evidence="7 8">
    <name type="scientific">Streptomyces capoamus</name>
    <dbReference type="NCBI Taxonomy" id="68183"/>
    <lineage>
        <taxon>Bacteria</taxon>
        <taxon>Bacillati</taxon>
        <taxon>Actinomycetota</taxon>
        <taxon>Actinomycetes</taxon>
        <taxon>Kitasatosporales</taxon>
        <taxon>Streptomycetaceae</taxon>
        <taxon>Streptomyces</taxon>
    </lineage>
</organism>
<dbReference type="InterPro" id="IPR013968">
    <property type="entry name" value="PKS_KR"/>
</dbReference>
<dbReference type="InterPro" id="IPR009081">
    <property type="entry name" value="PP-bd_ACP"/>
</dbReference>
<dbReference type="SUPFAM" id="SSF47336">
    <property type="entry name" value="ACP-like"/>
    <property type="match status" value="1"/>
</dbReference>
<dbReference type="PROSITE" id="PS00012">
    <property type="entry name" value="PHOSPHOPANTETHEINE"/>
    <property type="match status" value="1"/>
</dbReference>
<gene>
    <name evidence="7" type="ORF">GCM10018980_54010</name>
</gene>
<dbReference type="GO" id="GO:0004312">
    <property type="term" value="F:fatty acid synthase activity"/>
    <property type="evidence" value="ECO:0007669"/>
    <property type="project" value="TreeGrafter"/>
</dbReference>
<dbReference type="Gene3D" id="3.90.180.10">
    <property type="entry name" value="Medium-chain alcohol dehydrogenases, catalytic domain"/>
    <property type="match status" value="1"/>
</dbReference>
<proteinExistence type="predicted"/>
<dbReference type="InterPro" id="IPR036291">
    <property type="entry name" value="NAD(P)-bd_dom_sf"/>
</dbReference>
<dbReference type="InterPro" id="IPR042104">
    <property type="entry name" value="PKS_dehydratase_sf"/>
</dbReference>
<comment type="caution">
    <text evidence="7">The sequence shown here is derived from an EMBL/GenBank/DDBJ whole genome shotgun (WGS) entry which is preliminary data.</text>
</comment>
<accession>A0A919KEB3</accession>
<dbReference type="Gene3D" id="3.10.129.110">
    <property type="entry name" value="Polyketide synthase dehydratase"/>
    <property type="match status" value="1"/>
</dbReference>
<dbReference type="Gene3D" id="3.40.50.720">
    <property type="entry name" value="NAD(P)-binding Rossmann-like Domain"/>
    <property type="match status" value="3"/>
</dbReference>
<dbReference type="Pfam" id="PF00107">
    <property type="entry name" value="ADH_zinc_N"/>
    <property type="match status" value="1"/>
</dbReference>
<evidence type="ECO:0000256" key="4">
    <source>
        <dbReference type="PROSITE-ProRule" id="PRU01363"/>
    </source>
</evidence>
<dbReference type="GO" id="GO:0006633">
    <property type="term" value="P:fatty acid biosynthetic process"/>
    <property type="evidence" value="ECO:0007669"/>
    <property type="project" value="TreeGrafter"/>
</dbReference>
<dbReference type="PANTHER" id="PTHR43775">
    <property type="entry name" value="FATTY ACID SYNTHASE"/>
    <property type="match status" value="1"/>
</dbReference>
<dbReference type="PROSITE" id="PS52019">
    <property type="entry name" value="PKS_MFAS_DH"/>
    <property type="match status" value="1"/>
</dbReference>
<evidence type="ECO:0000259" key="6">
    <source>
        <dbReference type="PROSITE" id="PS52019"/>
    </source>
</evidence>